<dbReference type="Proteomes" id="UP000054270">
    <property type="component" value="Unassembled WGS sequence"/>
</dbReference>
<keyword evidence="3" id="KW-1185">Reference proteome</keyword>
<evidence type="ECO:0000313" key="3">
    <source>
        <dbReference type="Proteomes" id="UP000054270"/>
    </source>
</evidence>
<feature type="transmembrane region" description="Helical" evidence="1">
    <location>
        <begin position="31"/>
        <end position="52"/>
    </location>
</feature>
<evidence type="ECO:0000256" key="1">
    <source>
        <dbReference type="SAM" id="Phobius"/>
    </source>
</evidence>
<reference evidence="3" key="1">
    <citation type="submission" date="2014-04" db="EMBL/GenBank/DDBJ databases">
        <title>Evolutionary Origins and Diversification of the Mycorrhizal Mutualists.</title>
        <authorList>
            <consortium name="DOE Joint Genome Institute"/>
            <consortium name="Mycorrhizal Genomics Consortium"/>
            <person name="Kohler A."/>
            <person name="Kuo A."/>
            <person name="Nagy L.G."/>
            <person name="Floudas D."/>
            <person name="Copeland A."/>
            <person name="Barry K.W."/>
            <person name="Cichocki N."/>
            <person name="Veneault-Fourrey C."/>
            <person name="LaButti K."/>
            <person name="Lindquist E.A."/>
            <person name="Lipzen A."/>
            <person name="Lundell T."/>
            <person name="Morin E."/>
            <person name="Murat C."/>
            <person name="Riley R."/>
            <person name="Ohm R."/>
            <person name="Sun H."/>
            <person name="Tunlid A."/>
            <person name="Henrissat B."/>
            <person name="Grigoriev I.V."/>
            <person name="Hibbett D.S."/>
            <person name="Martin F."/>
        </authorList>
    </citation>
    <scope>NUCLEOTIDE SEQUENCE [LARGE SCALE GENOMIC DNA]</scope>
    <source>
        <strain evidence="3">FD-334 SS-4</strain>
    </source>
</reference>
<gene>
    <name evidence="2" type="ORF">HYPSUDRAFT_656797</name>
</gene>
<dbReference type="EMBL" id="KN817550">
    <property type="protein sequence ID" value="KJA22413.1"/>
    <property type="molecule type" value="Genomic_DNA"/>
</dbReference>
<name>A0A0D2MFP1_HYPSF</name>
<organism evidence="2 3">
    <name type="scientific">Hypholoma sublateritium (strain FD-334 SS-4)</name>
    <dbReference type="NCBI Taxonomy" id="945553"/>
    <lineage>
        <taxon>Eukaryota</taxon>
        <taxon>Fungi</taxon>
        <taxon>Dikarya</taxon>
        <taxon>Basidiomycota</taxon>
        <taxon>Agaricomycotina</taxon>
        <taxon>Agaricomycetes</taxon>
        <taxon>Agaricomycetidae</taxon>
        <taxon>Agaricales</taxon>
        <taxon>Agaricineae</taxon>
        <taxon>Strophariaceae</taxon>
        <taxon>Hypholoma</taxon>
    </lineage>
</organism>
<accession>A0A0D2MFP1</accession>
<sequence length="188" mass="20740">MADSSNPHQKKKQRNDTDLTLPLSLISKMAIFIRACLFIFLAIITAMVHAAAAPGMKRRDDPPDLTSWFKEHNNALSEAVSNDDIRLVVDAYLSPDVNIQINGLNISRSDFINSLLLESSLEGRVSHDDNYLAIIEVPMGPESNPEQAGCIGAFFKANGVKESTPSEIDAVTFSQNVLPIYFGSCRWE</sequence>
<keyword evidence="1" id="KW-1133">Transmembrane helix</keyword>
<keyword evidence="1" id="KW-0472">Membrane</keyword>
<dbReference type="AlphaFoldDB" id="A0A0D2MFP1"/>
<proteinExistence type="predicted"/>
<evidence type="ECO:0000313" key="2">
    <source>
        <dbReference type="EMBL" id="KJA22413.1"/>
    </source>
</evidence>
<protein>
    <submittedName>
        <fullName evidence="2">Uncharacterized protein</fullName>
    </submittedName>
</protein>
<keyword evidence="1" id="KW-0812">Transmembrane</keyword>